<dbReference type="EMBL" id="CP030850">
    <property type="protein sequence ID" value="AXE17081.1"/>
    <property type="molecule type" value="Genomic_DNA"/>
</dbReference>
<evidence type="ECO:0000256" key="2">
    <source>
        <dbReference type="ARBA" id="ARBA00004726"/>
    </source>
</evidence>
<comment type="function">
    <text evidence="1">Catalyzes the phosphorylation of riboflavin to FMN followed by the adenylation of FMN to FAD.</text>
</comment>
<dbReference type="InterPro" id="IPR023468">
    <property type="entry name" value="Riboflavin_kinase"/>
</dbReference>
<comment type="pathway">
    <text evidence="2 15">Cofactor biosynthesis; FAD biosynthesis; FAD from FMN: step 1/1.</text>
</comment>
<name>A0A344TEL0_9BACT</name>
<dbReference type="UniPathway" id="UPA00277">
    <property type="reaction ID" value="UER00407"/>
</dbReference>
<dbReference type="CDD" id="cd02064">
    <property type="entry name" value="FAD_synthetase_N"/>
    <property type="match status" value="1"/>
</dbReference>
<dbReference type="GO" id="GO:0009398">
    <property type="term" value="P:FMN biosynthetic process"/>
    <property type="evidence" value="ECO:0007669"/>
    <property type="project" value="UniProtKB-UniRule"/>
</dbReference>
<evidence type="ECO:0000256" key="9">
    <source>
        <dbReference type="ARBA" id="ARBA00022777"/>
    </source>
</evidence>
<keyword evidence="4 15" id="KW-0285">Flavoprotein</keyword>
<evidence type="ECO:0000256" key="8">
    <source>
        <dbReference type="ARBA" id="ARBA00022741"/>
    </source>
</evidence>
<dbReference type="SUPFAM" id="SSF52374">
    <property type="entry name" value="Nucleotidylyl transferase"/>
    <property type="match status" value="1"/>
</dbReference>
<dbReference type="SUPFAM" id="SSF82114">
    <property type="entry name" value="Riboflavin kinase-like"/>
    <property type="match status" value="1"/>
</dbReference>
<keyword evidence="12" id="KW-0511">Multifunctional enzyme</keyword>
<dbReference type="InterPro" id="IPR002606">
    <property type="entry name" value="Riboflavin_kinase_bac"/>
</dbReference>
<dbReference type="SMART" id="SM00904">
    <property type="entry name" value="Flavokinase"/>
    <property type="match status" value="1"/>
</dbReference>
<dbReference type="NCBIfam" id="NF004160">
    <property type="entry name" value="PRK05627.1-3"/>
    <property type="match status" value="1"/>
</dbReference>
<evidence type="ECO:0000256" key="4">
    <source>
        <dbReference type="ARBA" id="ARBA00022630"/>
    </source>
</evidence>
<dbReference type="OrthoDB" id="9803667at2"/>
<dbReference type="RefSeq" id="WP_114065867.1">
    <property type="nucleotide sequence ID" value="NZ_CP030850.1"/>
</dbReference>
<gene>
    <name evidence="17" type="ORF">DR864_04690</name>
</gene>
<evidence type="ECO:0000313" key="17">
    <source>
        <dbReference type="EMBL" id="AXE17081.1"/>
    </source>
</evidence>
<evidence type="ECO:0000259" key="16">
    <source>
        <dbReference type="SMART" id="SM00904"/>
    </source>
</evidence>
<dbReference type="PANTHER" id="PTHR22749:SF6">
    <property type="entry name" value="RIBOFLAVIN KINASE"/>
    <property type="match status" value="1"/>
</dbReference>
<evidence type="ECO:0000256" key="6">
    <source>
        <dbReference type="ARBA" id="ARBA00022679"/>
    </source>
</evidence>
<dbReference type="InterPro" id="IPR015864">
    <property type="entry name" value="FAD_synthase"/>
</dbReference>
<dbReference type="EC" id="2.7.7.2" evidence="15"/>
<reference evidence="17 18" key="1">
    <citation type="submission" date="2018-07" db="EMBL/GenBank/DDBJ databases">
        <title>Genome sequencing of Runella.</title>
        <authorList>
            <person name="Baek M.-G."/>
            <person name="Yi H."/>
        </authorList>
    </citation>
    <scope>NUCLEOTIDE SEQUENCE [LARGE SCALE GENOMIC DNA]</scope>
    <source>
        <strain evidence="17 18">HYN0085</strain>
    </source>
</reference>
<dbReference type="AlphaFoldDB" id="A0A344TEL0"/>
<comment type="catalytic activity">
    <reaction evidence="13 15">
        <text>riboflavin + ATP = FMN + ADP + H(+)</text>
        <dbReference type="Rhea" id="RHEA:14357"/>
        <dbReference type="ChEBI" id="CHEBI:15378"/>
        <dbReference type="ChEBI" id="CHEBI:30616"/>
        <dbReference type="ChEBI" id="CHEBI:57986"/>
        <dbReference type="ChEBI" id="CHEBI:58210"/>
        <dbReference type="ChEBI" id="CHEBI:456216"/>
        <dbReference type="EC" id="2.7.1.26"/>
    </reaction>
</comment>
<dbReference type="PIRSF" id="PIRSF004491">
    <property type="entry name" value="FAD_Synth"/>
    <property type="match status" value="1"/>
</dbReference>
<keyword evidence="10 15" id="KW-0274">FAD</keyword>
<dbReference type="Proteomes" id="UP000251993">
    <property type="component" value="Chromosome"/>
</dbReference>
<evidence type="ECO:0000256" key="3">
    <source>
        <dbReference type="ARBA" id="ARBA00005201"/>
    </source>
</evidence>
<keyword evidence="9 15" id="KW-0418">Kinase</keyword>
<accession>A0A344TEL0</accession>
<dbReference type="GO" id="GO:0008531">
    <property type="term" value="F:riboflavin kinase activity"/>
    <property type="evidence" value="ECO:0007669"/>
    <property type="project" value="UniProtKB-UniRule"/>
</dbReference>
<dbReference type="Gene3D" id="3.40.50.620">
    <property type="entry name" value="HUPs"/>
    <property type="match status" value="1"/>
</dbReference>
<keyword evidence="7 15" id="KW-0548">Nucleotidyltransferase</keyword>
<dbReference type="InterPro" id="IPR015865">
    <property type="entry name" value="Riboflavin_kinase_bac/euk"/>
</dbReference>
<comment type="pathway">
    <text evidence="3 15">Cofactor biosynthesis; FMN biosynthesis; FMN from riboflavin (ATP route): step 1/1.</text>
</comment>
<evidence type="ECO:0000256" key="15">
    <source>
        <dbReference type="PIRNR" id="PIRNR004491"/>
    </source>
</evidence>
<proteinExistence type="inferred from homology"/>
<comment type="similarity">
    <text evidence="15">Belongs to the ribF family.</text>
</comment>
<dbReference type="GO" id="GO:0009231">
    <property type="term" value="P:riboflavin biosynthetic process"/>
    <property type="evidence" value="ECO:0007669"/>
    <property type="project" value="InterPro"/>
</dbReference>
<evidence type="ECO:0000256" key="11">
    <source>
        <dbReference type="ARBA" id="ARBA00022840"/>
    </source>
</evidence>
<dbReference type="GO" id="GO:0006747">
    <property type="term" value="P:FAD biosynthetic process"/>
    <property type="evidence" value="ECO:0007669"/>
    <property type="project" value="UniProtKB-UniRule"/>
</dbReference>
<evidence type="ECO:0000313" key="18">
    <source>
        <dbReference type="Proteomes" id="UP000251993"/>
    </source>
</evidence>
<sequence length="311" mass="35025">MQVYYDIADFKPLQNAIVTSGTFDGVHLGHQIILARLTETAQIMGGETVVLTFWPHPRMVVSKDSQNLKLLSTLEEKIAYLRQNGVHHLVIIPFTREFSELSSEEFIQQILVETIGTKKLVIGYDHHFGRNREGSFEYLQQHAPRYGFEIEEIPRQEIEHITVSSTKIRQALLEGDTTIATELLGRNYTFTGIVVKGRQLGRTIGYPTANVHVAENYKLIPADGIYAVRVEVRGQTLGGVMSIGFRPTVNGTNRTQEVYIFDFNDDVYGEKMTVELVEFIRPELKFDGLEALKKAIDADCVAAVAALKKHS</sequence>
<dbReference type="Pfam" id="PF01687">
    <property type="entry name" value="Flavokinase"/>
    <property type="match status" value="1"/>
</dbReference>
<dbReference type="Pfam" id="PF06574">
    <property type="entry name" value="FAD_syn"/>
    <property type="match status" value="1"/>
</dbReference>
<keyword evidence="5 15" id="KW-0288">FMN</keyword>
<keyword evidence="11 15" id="KW-0067">ATP-binding</keyword>
<dbReference type="GO" id="GO:0003919">
    <property type="term" value="F:FMN adenylyltransferase activity"/>
    <property type="evidence" value="ECO:0007669"/>
    <property type="project" value="UniProtKB-UniRule"/>
</dbReference>
<evidence type="ECO:0000256" key="12">
    <source>
        <dbReference type="ARBA" id="ARBA00023268"/>
    </source>
</evidence>
<dbReference type="Gene3D" id="2.40.30.30">
    <property type="entry name" value="Riboflavin kinase-like"/>
    <property type="match status" value="1"/>
</dbReference>
<organism evidence="17 18">
    <name type="scientific">Runella rosea</name>
    <dbReference type="NCBI Taxonomy" id="2259595"/>
    <lineage>
        <taxon>Bacteria</taxon>
        <taxon>Pseudomonadati</taxon>
        <taxon>Bacteroidota</taxon>
        <taxon>Cytophagia</taxon>
        <taxon>Cytophagales</taxon>
        <taxon>Spirosomataceae</taxon>
        <taxon>Runella</taxon>
    </lineage>
</organism>
<protein>
    <recommendedName>
        <fullName evidence="15">Riboflavin biosynthesis protein</fullName>
    </recommendedName>
    <domain>
        <recommendedName>
            <fullName evidence="15">Riboflavin kinase</fullName>
            <ecNumber evidence="15">2.7.1.26</ecNumber>
        </recommendedName>
        <alternativeName>
            <fullName evidence="15">Flavokinase</fullName>
        </alternativeName>
    </domain>
    <domain>
        <recommendedName>
            <fullName evidence="15">FMN adenylyltransferase</fullName>
            <ecNumber evidence="15">2.7.7.2</ecNumber>
        </recommendedName>
        <alternativeName>
            <fullName evidence="15">FAD pyrophosphorylase</fullName>
        </alternativeName>
        <alternativeName>
            <fullName evidence="15">FAD synthase</fullName>
        </alternativeName>
    </domain>
</protein>
<dbReference type="GO" id="GO:0005524">
    <property type="term" value="F:ATP binding"/>
    <property type="evidence" value="ECO:0007669"/>
    <property type="project" value="UniProtKB-UniRule"/>
</dbReference>
<dbReference type="NCBIfam" id="NF004162">
    <property type="entry name" value="PRK05627.1-5"/>
    <property type="match status" value="1"/>
</dbReference>
<dbReference type="FunFam" id="3.40.50.620:FF:000021">
    <property type="entry name" value="Riboflavin biosynthesis protein"/>
    <property type="match status" value="1"/>
</dbReference>
<dbReference type="UniPathway" id="UPA00276">
    <property type="reaction ID" value="UER00406"/>
</dbReference>
<keyword evidence="18" id="KW-1185">Reference proteome</keyword>
<dbReference type="EC" id="2.7.1.26" evidence="15"/>
<dbReference type="InterPro" id="IPR014729">
    <property type="entry name" value="Rossmann-like_a/b/a_fold"/>
</dbReference>
<evidence type="ECO:0000256" key="14">
    <source>
        <dbReference type="ARBA" id="ARBA00049494"/>
    </source>
</evidence>
<dbReference type="KEGG" id="run:DR864_04690"/>
<evidence type="ECO:0000256" key="5">
    <source>
        <dbReference type="ARBA" id="ARBA00022643"/>
    </source>
</evidence>
<evidence type="ECO:0000256" key="13">
    <source>
        <dbReference type="ARBA" id="ARBA00047880"/>
    </source>
</evidence>
<evidence type="ECO:0000256" key="1">
    <source>
        <dbReference type="ARBA" id="ARBA00002121"/>
    </source>
</evidence>
<keyword evidence="6 15" id="KW-0808">Transferase</keyword>
<keyword evidence="8 15" id="KW-0547">Nucleotide-binding</keyword>
<evidence type="ECO:0000256" key="7">
    <source>
        <dbReference type="ARBA" id="ARBA00022695"/>
    </source>
</evidence>
<dbReference type="FunFam" id="2.40.30.30:FF:000003">
    <property type="entry name" value="Riboflavin biosynthesis protein"/>
    <property type="match status" value="1"/>
</dbReference>
<dbReference type="NCBIfam" id="TIGR00083">
    <property type="entry name" value="ribF"/>
    <property type="match status" value="1"/>
</dbReference>
<comment type="catalytic activity">
    <reaction evidence="14 15">
        <text>FMN + ATP + H(+) = FAD + diphosphate</text>
        <dbReference type="Rhea" id="RHEA:17237"/>
        <dbReference type="ChEBI" id="CHEBI:15378"/>
        <dbReference type="ChEBI" id="CHEBI:30616"/>
        <dbReference type="ChEBI" id="CHEBI:33019"/>
        <dbReference type="ChEBI" id="CHEBI:57692"/>
        <dbReference type="ChEBI" id="CHEBI:58210"/>
        <dbReference type="EC" id="2.7.7.2"/>
    </reaction>
</comment>
<evidence type="ECO:0000256" key="10">
    <source>
        <dbReference type="ARBA" id="ARBA00022827"/>
    </source>
</evidence>
<dbReference type="PANTHER" id="PTHR22749">
    <property type="entry name" value="RIBOFLAVIN KINASE/FMN ADENYLYLTRANSFERASE"/>
    <property type="match status" value="1"/>
</dbReference>
<dbReference type="InterPro" id="IPR023465">
    <property type="entry name" value="Riboflavin_kinase_dom_sf"/>
</dbReference>
<feature type="domain" description="Riboflavin kinase" evidence="16">
    <location>
        <begin position="183"/>
        <end position="308"/>
    </location>
</feature>